<organism evidence="10">
    <name type="scientific">marine metagenome</name>
    <dbReference type="NCBI Taxonomy" id="408172"/>
    <lineage>
        <taxon>unclassified sequences</taxon>
        <taxon>metagenomes</taxon>
        <taxon>ecological metagenomes</taxon>
    </lineage>
</organism>
<dbReference type="Pfam" id="PF00528">
    <property type="entry name" value="BPD_transp_1"/>
    <property type="match status" value="1"/>
</dbReference>
<feature type="transmembrane region" description="Helical" evidence="8">
    <location>
        <begin position="154"/>
        <end position="171"/>
    </location>
</feature>
<feature type="transmembrane region" description="Helical" evidence="8">
    <location>
        <begin position="259"/>
        <end position="277"/>
    </location>
</feature>
<evidence type="ECO:0000259" key="9">
    <source>
        <dbReference type="PROSITE" id="PS50928"/>
    </source>
</evidence>
<feature type="domain" description="ABC transmembrane type-1" evidence="9">
    <location>
        <begin position="369"/>
        <end position="426"/>
    </location>
</feature>
<feature type="non-terminal residue" evidence="10">
    <location>
        <position position="426"/>
    </location>
</feature>
<feature type="transmembrane region" description="Helical" evidence="8">
    <location>
        <begin position="77"/>
        <end position="97"/>
    </location>
</feature>
<feature type="transmembrane region" description="Helical" evidence="8">
    <location>
        <begin position="203"/>
        <end position="228"/>
    </location>
</feature>
<dbReference type="InterPro" id="IPR035906">
    <property type="entry name" value="MetI-like_sf"/>
</dbReference>
<feature type="transmembrane region" description="Helical" evidence="8">
    <location>
        <begin position="308"/>
        <end position="333"/>
    </location>
</feature>
<dbReference type="PANTHER" id="PTHR42929:SF6">
    <property type="entry name" value="IRON(III)-TRANSPORT SYSTEM PERMEASE PROTEIN SFUB"/>
    <property type="match status" value="1"/>
</dbReference>
<keyword evidence="5 8" id="KW-0812">Transmembrane</keyword>
<dbReference type="Gene3D" id="1.10.3720.10">
    <property type="entry name" value="MetI-like"/>
    <property type="match status" value="2"/>
</dbReference>
<keyword evidence="7 8" id="KW-0472">Membrane</keyword>
<dbReference type="AlphaFoldDB" id="A0A382EUJ7"/>
<feature type="transmembrane region" description="Helical" evidence="8">
    <location>
        <begin position="373"/>
        <end position="395"/>
    </location>
</feature>
<keyword evidence="4" id="KW-1003">Cell membrane</keyword>
<feature type="domain" description="ABC transmembrane type-1" evidence="9">
    <location>
        <begin position="71"/>
        <end position="278"/>
    </location>
</feature>
<dbReference type="CDD" id="cd06261">
    <property type="entry name" value="TM_PBP2"/>
    <property type="match status" value="1"/>
</dbReference>
<evidence type="ECO:0000256" key="7">
    <source>
        <dbReference type="ARBA" id="ARBA00023136"/>
    </source>
</evidence>
<comment type="subcellular location">
    <subcellularLocation>
        <location evidence="1">Cell membrane</location>
        <topology evidence="1">Multi-pass membrane protein</topology>
    </subcellularLocation>
</comment>
<feature type="transmembrane region" description="Helical" evidence="8">
    <location>
        <begin position="22"/>
        <end position="43"/>
    </location>
</feature>
<comment type="similarity">
    <text evidence="2">Belongs to the binding-protein-dependent transport system permease family. CysTW subfamily.</text>
</comment>
<evidence type="ECO:0000256" key="3">
    <source>
        <dbReference type="ARBA" id="ARBA00022448"/>
    </source>
</evidence>
<evidence type="ECO:0000256" key="4">
    <source>
        <dbReference type="ARBA" id="ARBA00022475"/>
    </source>
</evidence>
<name>A0A382EUJ7_9ZZZZ</name>
<keyword evidence="3" id="KW-0813">Transport</keyword>
<keyword evidence="6 8" id="KW-1133">Transmembrane helix</keyword>
<evidence type="ECO:0000256" key="6">
    <source>
        <dbReference type="ARBA" id="ARBA00022989"/>
    </source>
</evidence>
<dbReference type="PANTHER" id="PTHR42929">
    <property type="entry name" value="INNER MEMBRANE ABC TRANSPORTER PERMEASE PROTEIN YDCU-RELATED-RELATED"/>
    <property type="match status" value="1"/>
</dbReference>
<dbReference type="SUPFAM" id="SSF161098">
    <property type="entry name" value="MetI-like"/>
    <property type="match status" value="2"/>
</dbReference>
<dbReference type="GO" id="GO:0055085">
    <property type="term" value="P:transmembrane transport"/>
    <property type="evidence" value="ECO:0007669"/>
    <property type="project" value="InterPro"/>
</dbReference>
<proteinExistence type="inferred from homology"/>
<evidence type="ECO:0000313" key="10">
    <source>
        <dbReference type="EMBL" id="SVB53631.1"/>
    </source>
</evidence>
<protein>
    <recommendedName>
        <fullName evidence="9">ABC transmembrane type-1 domain-containing protein</fullName>
    </recommendedName>
</protein>
<sequence length="426" mass="47312">VAFVFTDIAILKTRTLSHSTSLILLPIALFFLIFLIYPLLYTFKEAFWINSGFSLEYFELIITNETYREMLFNSFKMGISVTIMTTIFSLPIAYLLVRYNFKGRGILQGIILIPMIMPPFVGAVGMKQFFGLYGSINTLLAKLGLIDIMDPIDWFGSGFAGVVFLSTLHLYPIMYLNVSASLANVDPSLEEAAENMGASKFKLFWTITVPLMLPGYFAGAILVFIWAFTDLGTPLIFDYNEVIAVQIFRQITDANVNPMGYALVVVIIALTALSFYLSKRLTAKRQYAMIGRGHVGSREVDADRKMTILIYLVIGTVSFLALLPHLSIIMISVTPDSSQLEPTVDVLPKSYTLSHYSTVFTHSDTWPSIKNSLFYSIFSTIIALIAGLVISYLLTRKNLPFGNLLDAVAMLPLAIPGVAIAFGYVG</sequence>
<accession>A0A382EUJ7</accession>
<dbReference type="InterPro" id="IPR000515">
    <property type="entry name" value="MetI-like"/>
</dbReference>
<dbReference type="EMBL" id="UINC01046078">
    <property type="protein sequence ID" value="SVB53631.1"/>
    <property type="molecule type" value="Genomic_DNA"/>
</dbReference>
<feature type="transmembrane region" description="Helical" evidence="8">
    <location>
        <begin position="407"/>
        <end position="425"/>
    </location>
</feature>
<dbReference type="GO" id="GO:0005886">
    <property type="term" value="C:plasma membrane"/>
    <property type="evidence" value="ECO:0007669"/>
    <property type="project" value="UniProtKB-SubCell"/>
</dbReference>
<feature type="non-terminal residue" evidence="10">
    <location>
        <position position="1"/>
    </location>
</feature>
<reference evidence="10" key="1">
    <citation type="submission" date="2018-05" db="EMBL/GenBank/DDBJ databases">
        <authorList>
            <person name="Lanie J.A."/>
            <person name="Ng W.-L."/>
            <person name="Kazmierczak K.M."/>
            <person name="Andrzejewski T.M."/>
            <person name="Davidsen T.M."/>
            <person name="Wayne K.J."/>
            <person name="Tettelin H."/>
            <person name="Glass J.I."/>
            <person name="Rusch D."/>
            <person name="Podicherti R."/>
            <person name="Tsui H.-C.T."/>
            <person name="Winkler M.E."/>
        </authorList>
    </citation>
    <scope>NUCLEOTIDE SEQUENCE</scope>
</reference>
<gene>
    <name evidence="10" type="ORF">METZ01_LOCUS206485</name>
</gene>
<evidence type="ECO:0000256" key="1">
    <source>
        <dbReference type="ARBA" id="ARBA00004651"/>
    </source>
</evidence>
<dbReference type="PROSITE" id="PS50928">
    <property type="entry name" value="ABC_TM1"/>
    <property type="match status" value="2"/>
</dbReference>
<evidence type="ECO:0000256" key="8">
    <source>
        <dbReference type="SAM" id="Phobius"/>
    </source>
</evidence>
<feature type="transmembrane region" description="Helical" evidence="8">
    <location>
        <begin position="109"/>
        <end position="134"/>
    </location>
</feature>
<evidence type="ECO:0000256" key="2">
    <source>
        <dbReference type="ARBA" id="ARBA00007069"/>
    </source>
</evidence>
<evidence type="ECO:0000256" key="5">
    <source>
        <dbReference type="ARBA" id="ARBA00022692"/>
    </source>
</evidence>